<accession>A0A2Y9AQP5</accession>
<reference evidence="3 4" key="1">
    <citation type="submission" date="2016-10" db="EMBL/GenBank/DDBJ databases">
        <authorList>
            <person name="Cai Z."/>
        </authorList>
    </citation>
    <scope>NUCLEOTIDE SEQUENCE [LARGE SCALE GENOMIC DNA]</scope>
    <source>
        <strain evidence="3 4">CGMCC 1.10826</strain>
    </source>
</reference>
<sequence>MRPVDWSPVWPTDPVPGDPPQVLSRGQDYSRVAEAIAVAVTALRAIADVDSRSEAVEALRSTATEVADRVAVAEDRYREVGEALRAYAPVLDQAQQDSYLALLDGRQAHDDEVRHLERLSTLGDQVVPEEQQSGHAVLVEDTASLLEDARGRLEMARTRIRDAVEARDQAAAAAAARIEDVVEGDGLSDGWRENLRQLGRGTMAVIEGIATWGGLAALALGWIPVIGPILSTVALLAGAVVLIRDIADVARGEGSWTNVALGALGLATLGVGRVAASAFRTGVTALPGVARGAAGRMAATSNAHRAMHGVTRGSAQRAVRSMVGPRIAGMSRAQGRSLAAPLRGGRRVWNVRRDLASAGRSILDDARQVVAPRWSDLTRRLDDVSDAVRGGQWQTVAPRMTGQHDDLQALAELRGIGTRNAGLPQFADFTTHLRDTQLAQVTMGGAFGADVAVQGYGVYHDATHPAPVTP</sequence>
<keyword evidence="2" id="KW-0812">Transmembrane</keyword>
<organism evidence="3 4">
    <name type="scientific">Georgenia satyanarayanai</name>
    <dbReference type="NCBI Taxonomy" id="860221"/>
    <lineage>
        <taxon>Bacteria</taxon>
        <taxon>Bacillati</taxon>
        <taxon>Actinomycetota</taxon>
        <taxon>Actinomycetes</taxon>
        <taxon>Micrococcales</taxon>
        <taxon>Bogoriellaceae</taxon>
        <taxon>Georgenia</taxon>
    </lineage>
</organism>
<evidence type="ECO:0000313" key="4">
    <source>
        <dbReference type="Proteomes" id="UP000250222"/>
    </source>
</evidence>
<feature type="transmembrane region" description="Helical" evidence="2">
    <location>
        <begin position="259"/>
        <end position="279"/>
    </location>
</feature>
<keyword evidence="4" id="KW-1185">Reference proteome</keyword>
<feature type="transmembrane region" description="Helical" evidence="2">
    <location>
        <begin position="229"/>
        <end position="247"/>
    </location>
</feature>
<name>A0A2Y9AQP5_9MICO</name>
<evidence type="ECO:0000256" key="1">
    <source>
        <dbReference type="SAM" id="MobiDB-lite"/>
    </source>
</evidence>
<keyword evidence="2" id="KW-1133">Transmembrane helix</keyword>
<dbReference type="RefSeq" id="WP_110853631.1">
    <property type="nucleotide sequence ID" value="NZ_QKLZ01000017.1"/>
</dbReference>
<gene>
    <name evidence="3" type="ORF">SAMN05216184_1178</name>
</gene>
<proteinExistence type="predicted"/>
<evidence type="ECO:0000313" key="3">
    <source>
        <dbReference type="EMBL" id="SSA46386.1"/>
    </source>
</evidence>
<feature type="region of interest" description="Disordered" evidence="1">
    <location>
        <begin position="1"/>
        <end position="25"/>
    </location>
</feature>
<dbReference type="OrthoDB" id="5044126at2"/>
<dbReference type="Proteomes" id="UP000250222">
    <property type="component" value="Unassembled WGS sequence"/>
</dbReference>
<protein>
    <submittedName>
        <fullName evidence="3">Uncharacterized protein</fullName>
    </submittedName>
</protein>
<evidence type="ECO:0000256" key="2">
    <source>
        <dbReference type="SAM" id="Phobius"/>
    </source>
</evidence>
<keyword evidence="2" id="KW-0472">Membrane</keyword>
<dbReference type="AlphaFoldDB" id="A0A2Y9AQP5"/>
<dbReference type="EMBL" id="UETB01000017">
    <property type="protein sequence ID" value="SSA46386.1"/>
    <property type="molecule type" value="Genomic_DNA"/>
</dbReference>